<dbReference type="Pfam" id="PF16215">
    <property type="entry name" value="DUF4876"/>
    <property type="match status" value="1"/>
</dbReference>
<protein>
    <submittedName>
        <fullName evidence="2">DUF4876 domain-containing protein</fullName>
    </submittedName>
</protein>
<reference evidence="2" key="2">
    <citation type="journal article" date="2021" name="PeerJ">
        <title>Extensive microbial diversity within the chicken gut microbiome revealed by metagenomics and culture.</title>
        <authorList>
            <person name="Gilroy R."/>
            <person name="Ravi A."/>
            <person name="Getino M."/>
            <person name="Pursley I."/>
            <person name="Horton D.L."/>
            <person name="Alikhan N.F."/>
            <person name="Baker D."/>
            <person name="Gharbi K."/>
            <person name="Hall N."/>
            <person name="Watson M."/>
            <person name="Adriaenssens E.M."/>
            <person name="Foster-Nyarko E."/>
            <person name="Jarju S."/>
            <person name="Secka A."/>
            <person name="Antonio M."/>
            <person name="Oren A."/>
            <person name="Chaudhuri R.R."/>
            <person name="La Ragione R."/>
            <person name="Hildebrand F."/>
            <person name="Pallen M.J."/>
        </authorList>
    </citation>
    <scope>NUCLEOTIDE SEQUENCE</scope>
    <source>
        <strain evidence="2">ChiHecec2B26-709</strain>
    </source>
</reference>
<proteinExistence type="predicted"/>
<evidence type="ECO:0000256" key="1">
    <source>
        <dbReference type="SAM" id="SignalP"/>
    </source>
</evidence>
<reference evidence="2" key="1">
    <citation type="submission" date="2020-10" db="EMBL/GenBank/DDBJ databases">
        <authorList>
            <person name="Gilroy R."/>
        </authorList>
    </citation>
    <scope>NUCLEOTIDE SEQUENCE</scope>
    <source>
        <strain evidence="2">ChiHecec2B26-709</strain>
    </source>
</reference>
<dbReference type="InterPro" id="IPR032627">
    <property type="entry name" value="DUF4876"/>
</dbReference>
<accession>A0A9D1KHT4</accession>
<feature type="signal peptide" evidence="1">
    <location>
        <begin position="1"/>
        <end position="18"/>
    </location>
</feature>
<feature type="chain" id="PRO_5038854535" evidence="1">
    <location>
        <begin position="19"/>
        <end position="400"/>
    </location>
</feature>
<sequence length="400" mass="43096">MKKTILLSVAALGMAALAVSCQKEEVVPVAVSVVVDESALVDVPSPESYTVSLTNLSTAEVMTAETENSTASFMSVVPGLYGVSVLATASDGGKSYNYSGSVSSVEISAEGQTIKVPVTVAESSALVLKEIYYACSGDYYIREQFYEVYNNSDATVYLDGLCIAEVDYYNQVDKAPYNFQIENPQNYVFAGDVWQIPGDGTSYPLQPGESAVIAQWATDHSMESLNPGSAIGDLSSAEFEALTGETTVGTTVITDNAAINMEHPVMAYSLAQWLTSTGGATMVIFYPEHELNSENMIAAEGLYGGAREIPVEWILDGVNAVPDETMIQYKGLPDNIDAGAVWTGEAYCGKSIARKISETRDDGRIVYMDTNNSSNDFEVMDKPEIRRNGAKIPSWNTWAE</sequence>
<comment type="caution">
    <text evidence="2">The sequence shown here is derived from an EMBL/GenBank/DDBJ whole genome shotgun (WGS) entry which is preliminary data.</text>
</comment>
<organism evidence="2 3">
    <name type="scientific">Candidatus Cryptobacteroides merdipullorum</name>
    <dbReference type="NCBI Taxonomy" id="2840771"/>
    <lineage>
        <taxon>Bacteria</taxon>
        <taxon>Pseudomonadati</taxon>
        <taxon>Bacteroidota</taxon>
        <taxon>Bacteroidia</taxon>
        <taxon>Bacteroidales</taxon>
        <taxon>Candidatus Cryptobacteroides</taxon>
    </lineage>
</organism>
<dbReference type="PROSITE" id="PS51257">
    <property type="entry name" value="PROKAR_LIPOPROTEIN"/>
    <property type="match status" value="1"/>
</dbReference>
<evidence type="ECO:0000313" key="2">
    <source>
        <dbReference type="EMBL" id="HIT46569.1"/>
    </source>
</evidence>
<gene>
    <name evidence="2" type="ORF">IAC35_01775</name>
</gene>
<dbReference type="AlphaFoldDB" id="A0A9D1KHT4"/>
<evidence type="ECO:0000313" key="3">
    <source>
        <dbReference type="Proteomes" id="UP000886881"/>
    </source>
</evidence>
<dbReference type="Proteomes" id="UP000886881">
    <property type="component" value="Unassembled WGS sequence"/>
</dbReference>
<name>A0A9D1KHT4_9BACT</name>
<keyword evidence="1" id="KW-0732">Signal</keyword>
<dbReference type="EMBL" id="DVLC01000033">
    <property type="protein sequence ID" value="HIT46569.1"/>
    <property type="molecule type" value="Genomic_DNA"/>
</dbReference>